<evidence type="ECO:0000256" key="1">
    <source>
        <dbReference type="ARBA" id="ARBA00001947"/>
    </source>
</evidence>
<keyword evidence="3" id="KW-0479">Metal-binding</keyword>
<dbReference type="GO" id="GO:0046872">
    <property type="term" value="F:metal ion binding"/>
    <property type="evidence" value="ECO:0007669"/>
    <property type="project" value="UniProtKB-KW"/>
</dbReference>
<dbReference type="InterPro" id="IPR036291">
    <property type="entry name" value="NAD(P)-bd_dom_sf"/>
</dbReference>
<dbReference type="EMBL" id="LUUJ01000051">
    <property type="protein sequence ID" value="OAI19193.1"/>
    <property type="molecule type" value="Genomic_DNA"/>
</dbReference>
<evidence type="ECO:0000256" key="2">
    <source>
        <dbReference type="ARBA" id="ARBA00008072"/>
    </source>
</evidence>
<dbReference type="AlphaFoldDB" id="A0A177NPD2"/>
<keyword evidence="5" id="KW-0560">Oxidoreductase</keyword>
<dbReference type="SUPFAM" id="SSF50129">
    <property type="entry name" value="GroES-like"/>
    <property type="match status" value="1"/>
</dbReference>
<dbReference type="PANTHER" id="PTHR43350">
    <property type="entry name" value="NAD-DEPENDENT ALCOHOL DEHYDROGENASE"/>
    <property type="match status" value="1"/>
</dbReference>
<keyword evidence="4" id="KW-0862">Zinc</keyword>
<dbReference type="OrthoDB" id="9781588at2"/>
<evidence type="ECO:0000256" key="4">
    <source>
        <dbReference type="ARBA" id="ARBA00022833"/>
    </source>
</evidence>
<protein>
    <submittedName>
        <fullName evidence="6">Oxidoreductase</fullName>
    </submittedName>
</protein>
<dbReference type="SUPFAM" id="SSF51735">
    <property type="entry name" value="NAD(P)-binding Rossmann-fold domains"/>
    <property type="match status" value="1"/>
</dbReference>
<dbReference type="Gene3D" id="3.90.180.10">
    <property type="entry name" value="Medium-chain alcohol dehydrogenases, catalytic domain"/>
    <property type="match status" value="2"/>
</dbReference>
<comment type="caution">
    <text evidence="6">The sequence shown here is derived from an EMBL/GenBank/DDBJ whole genome shotgun (WGS) entry which is preliminary data.</text>
</comment>
<evidence type="ECO:0000256" key="3">
    <source>
        <dbReference type="ARBA" id="ARBA00022723"/>
    </source>
</evidence>
<dbReference type="PANTHER" id="PTHR43350:SF19">
    <property type="entry name" value="D-GULOSIDE 3-DEHYDROGENASE"/>
    <property type="match status" value="1"/>
</dbReference>
<comment type="cofactor">
    <cofactor evidence="1">
        <name>Zn(2+)</name>
        <dbReference type="ChEBI" id="CHEBI:29105"/>
    </cofactor>
</comment>
<dbReference type="InterPro" id="IPR011032">
    <property type="entry name" value="GroES-like_sf"/>
</dbReference>
<proteinExistence type="inferred from homology"/>
<dbReference type="Proteomes" id="UP000077857">
    <property type="component" value="Unassembled WGS sequence"/>
</dbReference>
<evidence type="ECO:0000313" key="7">
    <source>
        <dbReference type="Proteomes" id="UP000077857"/>
    </source>
</evidence>
<reference evidence="6 7" key="1">
    <citation type="submission" date="2016-03" db="EMBL/GenBank/DDBJ databases">
        <authorList>
            <person name="Ploux O."/>
        </authorList>
    </citation>
    <scope>NUCLEOTIDE SEQUENCE [LARGE SCALE GENOMIC DNA]</scope>
    <source>
        <strain evidence="6 7">R-45378</strain>
    </source>
</reference>
<dbReference type="RefSeq" id="WP_064039644.1">
    <property type="nucleotide sequence ID" value="NZ_LUUJ01000051.1"/>
</dbReference>
<gene>
    <name evidence="6" type="ORF">A1507_07880</name>
</gene>
<accession>A0A177NPD2</accession>
<comment type="similarity">
    <text evidence="2">Belongs to the zinc-containing alcohol dehydrogenase family.</text>
</comment>
<sequence>MLAQQLWFSQPFEVQIRDTRLPAPAAGQVLVKTLCSAVSAGSELLVYRGQLPPGIDLDATLKSLQHAPTYPLPYGYACVGRVEQLGEGVDPTWRDTLVFSFQPHASRFIATPDQLLAVPDGIEPEAAVFLANAETAVSLVHDGAPLLGERVVVLGQGVVGLLLTGLLADFPLDQLFTVDAFALRREWSIKLKASGAFDATVATQIAQLKTMLMATDANGADLLYEVSGQPQALNLAIDLCGFASRVVVGSWYGEKSAPIALGGAAHRNRVRFTTSQVSSIDPVLSGRWDKTRRFTAAWRAIRQLSPQQWITHRYPLAQAGELYQRLDQTPESVLQALLVY</sequence>
<dbReference type="GO" id="GO:0016491">
    <property type="term" value="F:oxidoreductase activity"/>
    <property type="evidence" value="ECO:0007669"/>
    <property type="project" value="UniProtKB-KW"/>
</dbReference>
<evidence type="ECO:0000256" key="5">
    <source>
        <dbReference type="ARBA" id="ARBA00023002"/>
    </source>
</evidence>
<organism evidence="6 7">
    <name type="scientific">Methylomonas koyamae</name>
    <dbReference type="NCBI Taxonomy" id="702114"/>
    <lineage>
        <taxon>Bacteria</taxon>
        <taxon>Pseudomonadati</taxon>
        <taxon>Pseudomonadota</taxon>
        <taxon>Gammaproteobacteria</taxon>
        <taxon>Methylococcales</taxon>
        <taxon>Methylococcaceae</taxon>
        <taxon>Methylomonas</taxon>
    </lineage>
</organism>
<dbReference type="CDD" id="cd08255">
    <property type="entry name" value="2-desacetyl-2-hydroxyethyl_bacteriochlorophyllide_like"/>
    <property type="match status" value="1"/>
</dbReference>
<dbReference type="Gene3D" id="3.40.50.720">
    <property type="entry name" value="NAD(P)-binding Rossmann-like Domain"/>
    <property type="match status" value="1"/>
</dbReference>
<name>A0A177NPD2_9GAMM</name>
<evidence type="ECO:0000313" key="6">
    <source>
        <dbReference type="EMBL" id="OAI19193.1"/>
    </source>
</evidence>